<sequence length="35" mass="3679">MMSKAQKGGGGMVVMELWCVAKNNAEDAPLQGVLD</sequence>
<name>A0A1R3IMI5_COCAP</name>
<gene>
    <name evidence="1" type="ORF">CCACVL1_11185</name>
</gene>
<dbReference type="Gramene" id="OMO83799">
    <property type="protein sequence ID" value="OMO83799"/>
    <property type="gene ID" value="CCACVL1_11185"/>
</dbReference>
<evidence type="ECO:0000313" key="1">
    <source>
        <dbReference type="EMBL" id="OMO83799.1"/>
    </source>
</evidence>
<accession>A0A1R3IMI5</accession>
<dbReference type="Proteomes" id="UP000188268">
    <property type="component" value="Unassembled WGS sequence"/>
</dbReference>
<comment type="caution">
    <text evidence="1">The sequence shown here is derived from an EMBL/GenBank/DDBJ whole genome shotgun (WGS) entry which is preliminary data.</text>
</comment>
<proteinExistence type="predicted"/>
<dbReference type="EMBL" id="AWWV01009831">
    <property type="protein sequence ID" value="OMO83799.1"/>
    <property type="molecule type" value="Genomic_DNA"/>
</dbReference>
<protein>
    <submittedName>
        <fullName evidence="1">Uncharacterized protein</fullName>
    </submittedName>
</protein>
<keyword evidence="2" id="KW-1185">Reference proteome</keyword>
<evidence type="ECO:0000313" key="2">
    <source>
        <dbReference type="Proteomes" id="UP000188268"/>
    </source>
</evidence>
<dbReference type="AlphaFoldDB" id="A0A1R3IMI5"/>
<reference evidence="1 2" key="1">
    <citation type="submission" date="2013-09" db="EMBL/GenBank/DDBJ databases">
        <title>Corchorus capsularis genome sequencing.</title>
        <authorList>
            <person name="Alam M."/>
            <person name="Haque M.S."/>
            <person name="Islam M.S."/>
            <person name="Emdad E.M."/>
            <person name="Islam M.M."/>
            <person name="Ahmed B."/>
            <person name="Halim A."/>
            <person name="Hossen Q.M.M."/>
            <person name="Hossain M.Z."/>
            <person name="Ahmed R."/>
            <person name="Khan M.M."/>
            <person name="Islam R."/>
            <person name="Rashid M.M."/>
            <person name="Khan S.A."/>
            <person name="Rahman M.S."/>
            <person name="Alam M."/>
        </authorList>
    </citation>
    <scope>NUCLEOTIDE SEQUENCE [LARGE SCALE GENOMIC DNA]</scope>
    <source>
        <strain evidence="2">cv. CVL-1</strain>
        <tissue evidence="1">Whole seedling</tissue>
    </source>
</reference>
<dbReference type="OrthoDB" id="1919050at2759"/>
<organism evidence="1 2">
    <name type="scientific">Corchorus capsularis</name>
    <name type="common">Jute</name>
    <dbReference type="NCBI Taxonomy" id="210143"/>
    <lineage>
        <taxon>Eukaryota</taxon>
        <taxon>Viridiplantae</taxon>
        <taxon>Streptophyta</taxon>
        <taxon>Embryophyta</taxon>
        <taxon>Tracheophyta</taxon>
        <taxon>Spermatophyta</taxon>
        <taxon>Magnoliopsida</taxon>
        <taxon>eudicotyledons</taxon>
        <taxon>Gunneridae</taxon>
        <taxon>Pentapetalae</taxon>
        <taxon>rosids</taxon>
        <taxon>malvids</taxon>
        <taxon>Malvales</taxon>
        <taxon>Malvaceae</taxon>
        <taxon>Grewioideae</taxon>
        <taxon>Apeibeae</taxon>
        <taxon>Corchorus</taxon>
    </lineage>
</organism>